<keyword evidence="3" id="KW-1003">Cell membrane</keyword>
<keyword evidence="2" id="KW-0813">Transport</keyword>
<feature type="transmembrane region" description="Helical" evidence="9">
    <location>
        <begin position="103"/>
        <end position="126"/>
    </location>
</feature>
<evidence type="ECO:0000256" key="1">
    <source>
        <dbReference type="ARBA" id="ARBA00004429"/>
    </source>
</evidence>
<feature type="domain" description="Major facilitator superfamily associated" evidence="10">
    <location>
        <begin position="225"/>
        <end position="456"/>
    </location>
</feature>
<keyword evidence="12" id="KW-1185">Reference proteome</keyword>
<dbReference type="Proteomes" id="UP001055101">
    <property type="component" value="Unassembled WGS sequence"/>
</dbReference>
<comment type="caution">
    <text evidence="11">The sequence shown here is derived from an EMBL/GenBank/DDBJ whole genome shotgun (WGS) entry which is preliminary data.</text>
</comment>
<evidence type="ECO:0000313" key="12">
    <source>
        <dbReference type="Proteomes" id="UP001055101"/>
    </source>
</evidence>
<evidence type="ECO:0000256" key="7">
    <source>
        <dbReference type="ARBA" id="ARBA00023136"/>
    </source>
</evidence>
<evidence type="ECO:0000256" key="5">
    <source>
        <dbReference type="ARBA" id="ARBA00022692"/>
    </source>
</evidence>
<feature type="transmembrane region" description="Helical" evidence="9">
    <location>
        <begin position="394"/>
        <end position="415"/>
    </location>
</feature>
<name>A0ABQ4TLQ8_9HYPH</name>
<feature type="transmembrane region" description="Helical" evidence="9">
    <location>
        <begin position="257"/>
        <end position="276"/>
    </location>
</feature>
<evidence type="ECO:0000256" key="8">
    <source>
        <dbReference type="SAM" id="MobiDB-lite"/>
    </source>
</evidence>
<dbReference type="RefSeq" id="WP_373322329.1">
    <property type="nucleotide sequence ID" value="NZ_BPRA01000010.1"/>
</dbReference>
<protein>
    <recommendedName>
        <fullName evidence="10">Major facilitator superfamily associated domain-containing protein</fullName>
    </recommendedName>
</protein>
<dbReference type="InterPro" id="IPR036259">
    <property type="entry name" value="MFS_trans_sf"/>
</dbReference>
<reference evidence="11" key="1">
    <citation type="journal article" date="2021" name="Front. Microbiol.">
        <title>Comprehensive Comparative Genomics and Phenotyping of Methylobacterium Species.</title>
        <authorList>
            <person name="Alessa O."/>
            <person name="Ogura Y."/>
            <person name="Fujitani Y."/>
            <person name="Takami H."/>
            <person name="Hayashi T."/>
            <person name="Sahin N."/>
            <person name="Tani A."/>
        </authorList>
    </citation>
    <scope>NUCLEOTIDE SEQUENCE</scope>
    <source>
        <strain evidence="11">DSM 23674</strain>
    </source>
</reference>
<dbReference type="SUPFAM" id="SSF103473">
    <property type="entry name" value="MFS general substrate transporter"/>
    <property type="match status" value="2"/>
</dbReference>
<feature type="transmembrane region" description="Helical" evidence="9">
    <location>
        <begin position="452"/>
        <end position="473"/>
    </location>
</feature>
<feature type="transmembrane region" description="Helical" evidence="9">
    <location>
        <begin position="364"/>
        <end position="382"/>
    </location>
</feature>
<feature type="region of interest" description="Disordered" evidence="8">
    <location>
        <begin position="142"/>
        <end position="219"/>
    </location>
</feature>
<feature type="transmembrane region" description="Helical" evidence="9">
    <location>
        <begin position="77"/>
        <end position="97"/>
    </location>
</feature>
<feature type="transmembrane region" description="Helical" evidence="9">
    <location>
        <begin position="46"/>
        <end position="65"/>
    </location>
</feature>
<evidence type="ECO:0000256" key="2">
    <source>
        <dbReference type="ARBA" id="ARBA00022448"/>
    </source>
</evidence>
<evidence type="ECO:0000256" key="3">
    <source>
        <dbReference type="ARBA" id="ARBA00022475"/>
    </source>
</evidence>
<reference evidence="11" key="2">
    <citation type="submission" date="2021-08" db="EMBL/GenBank/DDBJ databases">
        <authorList>
            <person name="Tani A."/>
            <person name="Ola A."/>
            <person name="Ogura Y."/>
            <person name="Katsura K."/>
            <person name="Hayashi T."/>
        </authorList>
    </citation>
    <scope>NUCLEOTIDE SEQUENCE</scope>
    <source>
        <strain evidence="11">DSM 23674</strain>
    </source>
</reference>
<evidence type="ECO:0000256" key="4">
    <source>
        <dbReference type="ARBA" id="ARBA00022519"/>
    </source>
</evidence>
<feature type="transmembrane region" description="Helical" evidence="9">
    <location>
        <begin position="229"/>
        <end position="251"/>
    </location>
</feature>
<dbReference type="InterPro" id="IPR024989">
    <property type="entry name" value="MFS_assoc_dom"/>
</dbReference>
<keyword evidence="5 9" id="KW-0812">Transmembrane</keyword>
<proteinExistence type="predicted"/>
<feature type="transmembrane region" description="Helical" evidence="9">
    <location>
        <begin position="331"/>
        <end position="352"/>
    </location>
</feature>
<dbReference type="Pfam" id="PF12832">
    <property type="entry name" value="MFS_1_like"/>
    <property type="match status" value="2"/>
</dbReference>
<feature type="domain" description="Major facilitator superfamily associated" evidence="10">
    <location>
        <begin position="17"/>
        <end position="137"/>
    </location>
</feature>
<evidence type="ECO:0000259" key="10">
    <source>
        <dbReference type="Pfam" id="PF12832"/>
    </source>
</evidence>
<dbReference type="PANTHER" id="PTHR23522:SF10">
    <property type="entry name" value="3-PHENYLPROPIONIC ACID TRANSPORTER-RELATED"/>
    <property type="match status" value="1"/>
</dbReference>
<keyword evidence="4" id="KW-0997">Cell inner membrane</keyword>
<evidence type="ECO:0000313" key="11">
    <source>
        <dbReference type="EMBL" id="GJE55931.1"/>
    </source>
</evidence>
<sequence>MPPAPPPPSPSDAPNALRLALLYTVVFVEIGIAMPFMPVWLNALHLDAGLIGGLLALPIAIRIVATAPLMGLIDRGFSARTLLLVGSLVLAATYALMPAAAAVGWGLLAGLIAINAVAAAPLVPSIDYLTLAAVRRSAQAEAGSARGRSGDGLSAPLSPPKPHPEMPERGGGLEGSSRSLRDVWKTLRGPPARAPRGEVAGGGRRAASEPLRSSVRRAEKPPRLDYPRIRMAGSIGFLGANLAGGALLGWLGEAFAVPLLLTGLALIASAVAFFSWNEVEHVEKAFHPTARPRLPRVLWLAIAAAALIQASHAALYAFGAIAWSTAGVPGAWIGALWAIGVAAEIVLFAVIGKLPAAWRSPFRLLALGGVAAVLRALGMALAGDGLPALAALQMLHAFSFGATHFGAMNAVSALAPDGARGRAQGTLSSATALCSAIATLGCGIVYRSAGPATTFALMAPIALAGLGLVGLGLQARRSSARALAP</sequence>
<evidence type="ECO:0000256" key="9">
    <source>
        <dbReference type="SAM" id="Phobius"/>
    </source>
</evidence>
<dbReference type="EMBL" id="BPRA01000010">
    <property type="protein sequence ID" value="GJE55931.1"/>
    <property type="molecule type" value="Genomic_DNA"/>
</dbReference>
<dbReference type="InterPro" id="IPR026032">
    <property type="entry name" value="HcaT-like"/>
</dbReference>
<keyword evidence="6 9" id="KW-1133">Transmembrane helix</keyword>
<dbReference type="PANTHER" id="PTHR23522">
    <property type="entry name" value="BLL5896 PROTEIN"/>
    <property type="match status" value="1"/>
</dbReference>
<feature type="transmembrane region" description="Helical" evidence="9">
    <location>
        <begin position="20"/>
        <end position="40"/>
    </location>
</feature>
<accession>A0ABQ4TLQ8</accession>
<evidence type="ECO:0000256" key="6">
    <source>
        <dbReference type="ARBA" id="ARBA00022989"/>
    </source>
</evidence>
<keyword evidence="7 9" id="KW-0472">Membrane</keyword>
<dbReference type="NCBIfam" id="NF037955">
    <property type="entry name" value="mfs"/>
    <property type="match status" value="2"/>
</dbReference>
<dbReference type="Gene3D" id="1.20.1250.20">
    <property type="entry name" value="MFS general substrate transporter like domains"/>
    <property type="match status" value="2"/>
</dbReference>
<comment type="subcellular location">
    <subcellularLocation>
        <location evidence="1">Cell inner membrane</location>
        <topology evidence="1">Multi-pass membrane protein</topology>
    </subcellularLocation>
</comment>
<gene>
    <name evidence="11" type="ORF">EKPJFOCH_2428</name>
</gene>
<feature type="transmembrane region" description="Helical" evidence="9">
    <location>
        <begin position="297"/>
        <end position="319"/>
    </location>
</feature>
<feature type="transmembrane region" description="Helical" evidence="9">
    <location>
        <begin position="427"/>
        <end position="446"/>
    </location>
</feature>
<organism evidence="11 12">
    <name type="scientific">Methylobacterium thuringiense</name>
    <dbReference type="NCBI Taxonomy" id="1003091"/>
    <lineage>
        <taxon>Bacteria</taxon>
        <taxon>Pseudomonadati</taxon>
        <taxon>Pseudomonadota</taxon>
        <taxon>Alphaproteobacteria</taxon>
        <taxon>Hyphomicrobiales</taxon>
        <taxon>Methylobacteriaceae</taxon>
        <taxon>Methylobacterium</taxon>
    </lineage>
</organism>